<gene>
    <name evidence="1" type="ORF">MKS91_01820</name>
</gene>
<accession>A0ABT1L591</accession>
<name>A0ABT1L591_9GAMM</name>
<dbReference type="RefSeq" id="WP_258569141.1">
    <property type="nucleotide sequence ID" value="NZ_JAKUDN010000002.1"/>
</dbReference>
<proteinExistence type="predicted"/>
<organism evidence="1 2">
    <name type="scientific">Candidatus Synchoanobacter obligatus</name>
    <dbReference type="NCBI Taxonomy" id="2919597"/>
    <lineage>
        <taxon>Bacteria</taxon>
        <taxon>Pseudomonadati</taxon>
        <taxon>Pseudomonadota</taxon>
        <taxon>Gammaproteobacteria</taxon>
        <taxon>Candidatus Comchoanobacterales</taxon>
        <taxon>Candidatus Comchoanobacteraceae</taxon>
        <taxon>Candidatus Synchoanobacter</taxon>
    </lineage>
</organism>
<reference evidence="1 2" key="1">
    <citation type="journal article" date="2022" name="Nat. Microbiol.">
        <title>The microbiome of a bacterivorous marine choanoflagellate contains a resource-demanding obligate bacterial associate.</title>
        <authorList>
            <person name="Needham D.M."/>
            <person name="Poirier C."/>
            <person name="Bachy C."/>
            <person name="George E.E."/>
            <person name="Wilken S."/>
            <person name="Yung C.C.M."/>
            <person name="Limardo A.J."/>
            <person name="Morando M."/>
            <person name="Sudek L."/>
            <person name="Malmstrom R.R."/>
            <person name="Keeling P.J."/>
            <person name="Santoro A.E."/>
            <person name="Worden A.Z."/>
        </authorList>
    </citation>
    <scope>NUCLEOTIDE SEQUENCE [LARGE SCALE GENOMIC DNA]</scope>
    <source>
        <strain evidence="1 2">Comchoano-2</strain>
    </source>
</reference>
<protein>
    <submittedName>
        <fullName evidence="1">Uncharacterized protein</fullName>
    </submittedName>
</protein>
<keyword evidence="2" id="KW-1185">Reference proteome</keyword>
<comment type="caution">
    <text evidence="1">The sequence shown here is derived from an EMBL/GenBank/DDBJ whole genome shotgun (WGS) entry which is preliminary data.</text>
</comment>
<evidence type="ECO:0000313" key="2">
    <source>
        <dbReference type="Proteomes" id="UP001320768"/>
    </source>
</evidence>
<dbReference type="EMBL" id="JAKUDN010000002">
    <property type="protein sequence ID" value="MCP8352028.1"/>
    <property type="molecule type" value="Genomic_DNA"/>
</dbReference>
<dbReference type="Proteomes" id="UP001320768">
    <property type="component" value="Unassembled WGS sequence"/>
</dbReference>
<sequence>MDKKYCVSKYVARQDTHLSRLCSAIKDSDMSPLEQEVVEYDVSDGIKA</sequence>
<evidence type="ECO:0000313" key="1">
    <source>
        <dbReference type="EMBL" id="MCP8352028.1"/>
    </source>
</evidence>